<reference evidence="3 4" key="2">
    <citation type="journal article" date="2003" name="DNA Res.">
        <title>Complete genome structure of Gloeobacter violaceus PCC 7421, a cyanobacterium that lacks thylakoids (supplement).</title>
        <authorList>
            <person name="Nakamura Y."/>
            <person name="Kaneko T."/>
            <person name="Sato S."/>
            <person name="Mimuro M."/>
            <person name="Miyashita H."/>
            <person name="Tsuchiya T."/>
            <person name="Sasamoto S."/>
            <person name="Watanabe A."/>
            <person name="Kawashima K."/>
            <person name="Kishida Y."/>
            <person name="Kiyokawa C."/>
            <person name="Kohara M."/>
            <person name="Matsumoto M."/>
            <person name="Matsuno A."/>
            <person name="Nakazaki N."/>
            <person name="Shimpo S."/>
            <person name="Takeuchi C."/>
            <person name="Yamada M."/>
            <person name="Tabata S."/>
        </authorList>
    </citation>
    <scope>NUCLEOTIDE SEQUENCE [LARGE SCALE GENOMIC DNA]</scope>
    <source>
        <strain evidence="4">ATCC 29082 / PCC 7421</strain>
    </source>
</reference>
<dbReference type="OrthoDB" id="420315at2"/>
<organism evidence="3 4">
    <name type="scientific">Gloeobacter violaceus (strain ATCC 29082 / PCC 7421)</name>
    <dbReference type="NCBI Taxonomy" id="251221"/>
    <lineage>
        <taxon>Bacteria</taxon>
        <taxon>Bacillati</taxon>
        <taxon>Cyanobacteriota</taxon>
        <taxon>Cyanophyceae</taxon>
        <taxon>Gloeobacterales</taxon>
        <taxon>Gloeobacteraceae</taxon>
        <taxon>Gloeobacter</taxon>
    </lineage>
</organism>
<gene>
    <name evidence="3" type="ordered locus">glr0923</name>
</gene>
<dbReference type="Gene3D" id="3.40.50.620">
    <property type="entry name" value="HUPs"/>
    <property type="match status" value="1"/>
</dbReference>
<keyword evidence="4" id="KW-1185">Reference proteome</keyword>
<reference evidence="3 4" key="1">
    <citation type="journal article" date="2003" name="DNA Res.">
        <title>Complete genome structure of Gloeobacter violaceus PCC 7421, a cyanobacterium that lacks thylakoids.</title>
        <authorList>
            <person name="Nakamura Y."/>
            <person name="Kaneko T."/>
            <person name="Sato S."/>
            <person name="Mimuro M."/>
            <person name="Miyashita H."/>
            <person name="Tsuchiya T."/>
            <person name="Sasamoto S."/>
            <person name="Watanabe A."/>
            <person name="Kawashima K."/>
            <person name="Kishida Y."/>
            <person name="Kiyokawa C."/>
            <person name="Kohara M."/>
            <person name="Matsumoto M."/>
            <person name="Matsuno A."/>
            <person name="Nakazaki N."/>
            <person name="Shimpo S."/>
            <person name="Takeuchi C."/>
            <person name="Yamada M."/>
            <person name="Tabata S."/>
        </authorList>
    </citation>
    <scope>NUCLEOTIDE SEQUENCE [LARGE SCALE GENOMIC DNA]</scope>
    <source>
        <strain evidence="4">ATCC 29082 / PCC 7421</strain>
    </source>
</reference>
<dbReference type="InterPro" id="IPR051599">
    <property type="entry name" value="Cell_Envelope_Assoc"/>
</dbReference>
<proteinExistence type="predicted"/>
<dbReference type="PANTHER" id="PTHR30336:SF4">
    <property type="entry name" value="ENVELOPE BIOGENESIS FACTOR ELYC"/>
    <property type="match status" value="1"/>
</dbReference>
<dbReference type="RefSeq" id="WP_011140925.1">
    <property type="nucleotide sequence ID" value="NC_005125.1"/>
</dbReference>
<accession>Q7NM46</accession>
<dbReference type="Proteomes" id="UP000000557">
    <property type="component" value="Chromosome"/>
</dbReference>
<dbReference type="InParanoid" id="Q7NM46"/>
<keyword evidence="1" id="KW-0812">Transmembrane</keyword>
<dbReference type="GO" id="GO:0000270">
    <property type="term" value="P:peptidoglycan metabolic process"/>
    <property type="evidence" value="ECO:0000318"/>
    <property type="project" value="GO_Central"/>
</dbReference>
<dbReference type="GO" id="GO:0043164">
    <property type="term" value="P:Gram-negative-bacterium-type cell wall biogenesis"/>
    <property type="evidence" value="ECO:0000318"/>
    <property type="project" value="GO_Central"/>
</dbReference>
<evidence type="ECO:0000256" key="1">
    <source>
        <dbReference type="SAM" id="Phobius"/>
    </source>
</evidence>
<sequence>MIDPALCMRAPEGWTVFTVWLLEWLANPWLVVAPLALLLAAPWWIRPLPWKIPISVLAIALLLVYFAAVSPPALALADAQLGDYPEAPSNLKADAIVVLGRGERLRHTRVELAARLWRAGRAPRIFISGRNDADTMVADLRRMGLPAKAVAGEECSRTTQENAEFTARILRPAGVRTLLLVTDAPHMLRSLRTFKEAGFNSAAVTSPFPEKLSELRERLIVVREYLGLLTYRWLGRIEV</sequence>
<dbReference type="AlphaFoldDB" id="Q7NM46"/>
<dbReference type="GO" id="GO:0005886">
    <property type="term" value="C:plasma membrane"/>
    <property type="evidence" value="ECO:0000318"/>
    <property type="project" value="GO_Central"/>
</dbReference>
<dbReference type="HOGENOM" id="CLU_086929_0_0_3"/>
<dbReference type="STRING" id="251221.gene:10758401"/>
<feature type="transmembrane region" description="Helical" evidence="1">
    <location>
        <begin position="24"/>
        <end position="45"/>
    </location>
</feature>
<keyword evidence="1" id="KW-0472">Membrane</keyword>
<dbReference type="EnsemblBacteria" id="BAC88864">
    <property type="protein sequence ID" value="BAC88864"/>
    <property type="gene ID" value="BAC88864"/>
</dbReference>
<feature type="transmembrane region" description="Helical" evidence="1">
    <location>
        <begin position="52"/>
        <end position="70"/>
    </location>
</feature>
<dbReference type="Pfam" id="PF02698">
    <property type="entry name" value="DUF218"/>
    <property type="match status" value="1"/>
</dbReference>
<evidence type="ECO:0000259" key="2">
    <source>
        <dbReference type="Pfam" id="PF02698"/>
    </source>
</evidence>
<dbReference type="InterPro" id="IPR003848">
    <property type="entry name" value="DUF218"/>
</dbReference>
<evidence type="ECO:0000313" key="3">
    <source>
        <dbReference type="EMBL" id="BAC88864.1"/>
    </source>
</evidence>
<dbReference type="InterPro" id="IPR014729">
    <property type="entry name" value="Rossmann-like_a/b/a_fold"/>
</dbReference>
<dbReference type="CDD" id="cd06259">
    <property type="entry name" value="YdcF-like"/>
    <property type="match status" value="1"/>
</dbReference>
<dbReference type="PhylomeDB" id="Q7NM46"/>
<feature type="domain" description="DUF218" evidence="2">
    <location>
        <begin position="94"/>
        <end position="227"/>
    </location>
</feature>
<dbReference type="KEGG" id="gvi:glr0923"/>
<name>Q7NM46_GLOVI</name>
<dbReference type="EMBL" id="BA000045">
    <property type="protein sequence ID" value="BAC88864.1"/>
    <property type="molecule type" value="Genomic_DNA"/>
</dbReference>
<keyword evidence="1" id="KW-1133">Transmembrane helix</keyword>
<protein>
    <submittedName>
        <fullName evidence="3">Glr0923 protein</fullName>
    </submittedName>
</protein>
<dbReference type="PANTHER" id="PTHR30336">
    <property type="entry name" value="INNER MEMBRANE PROTEIN, PROBABLE PERMEASE"/>
    <property type="match status" value="1"/>
</dbReference>
<evidence type="ECO:0000313" key="4">
    <source>
        <dbReference type="Proteomes" id="UP000000557"/>
    </source>
</evidence>
<dbReference type="eggNOG" id="COG1434">
    <property type="taxonomic scope" value="Bacteria"/>
</dbReference>